<feature type="compositionally biased region" description="Low complexity" evidence="1">
    <location>
        <begin position="58"/>
        <end position="80"/>
    </location>
</feature>
<feature type="compositionally biased region" description="Polar residues" evidence="1">
    <location>
        <begin position="722"/>
        <end position="736"/>
    </location>
</feature>
<feature type="compositionally biased region" description="Acidic residues" evidence="1">
    <location>
        <begin position="679"/>
        <end position="693"/>
    </location>
</feature>
<evidence type="ECO:0000313" key="4">
    <source>
        <dbReference type="EMBL" id="PPQ99312.1"/>
    </source>
</evidence>
<feature type="compositionally biased region" description="Polar residues" evidence="1">
    <location>
        <begin position="978"/>
        <end position="989"/>
    </location>
</feature>
<feature type="region of interest" description="Disordered" evidence="1">
    <location>
        <begin position="57"/>
        <end position="88"/>
    </location>
</feature>
<dbReference type="Gene3D" id="1.25.40.10">
    <property type="entry name" value="Tetratricopeptide repeat domain"/>
    <property type="match status" value="1"/>
</dbReference>
<feature type="compositionally biased region" description="Polar residues" evidence="1">
    <location>
        <begin position="667"/>
        <end position="676"/>
    </location>
</feature>
<dbReference type="Proteomes" id="UP000284842">
    <property type="component" value="Unassembled WGS sequence"/>
</dbReference>
<sequence length="1024" mass="115342">MFFASLFNSLRRRYLNLLLVHPNSREAKDVENHLWMQTSHAFIASYKQRLTALDRAIQNQQRQTQQPQQPAQQGQQATPNRQQQHHGVVEHRKLLQRFQKFLADEEKFWTQLILRIRRLFDLQEAEEALRTVGLLANGHDVEMPDARDAAMHGANGRNHFQFPPEDPGVTFAPATPEERESRLSILTKSLVCLGDIARYRELYNESNGRPRAGHEDGGPSRRGRNRRGGGETATRARNYDKARQCYEQARSLLPHEGNPSHQLAIISFYQKDYFSSIIHYYRSLCVRQPYDTAAENLATVLSKALDVWRQQQQRARRDRERGQELGPRARVEALKESIVVMHAIWRIGLEKGVGKMKSVAPDLPKKIFQQFHSLLHDKHLPIDTIYNVIVLSEAGLWKFRMFRDAGSSAAQSRSTEQTSPPPETSTIVEWRILEHVLDMHRCILEVGKDELQDPLASEGSSDDLAQRISATFRRTLPALRIASKWLVANFSYVAQDKEFIAFQAKEKARGVEIKKEDGHKINKHSRKTIEFWKTYAQFVLLLSQRFPADKLPKPSIPLEEDVELRGFLPLKNLMGEDSQSSPSQRSEARNMVHPNEEQLMRIAGMLEDAKVIAQMENSPIGLFNGRVLLRPEVVIAEDAAHRARPEQSREPRPASPIRRDPTETSKPDTSSESMQPTAMDDDEASETGSQTDDDPLREIFDLVLGDEDDDEEKEEIVWNPRAATSPQISPSLQAAPTTPVKPMMSPTKVSPRSPTQFSARAASFSNSKQVPAPVSAPAPVATTAQDLLSNLMGLKPTKPINPGVMTEPAPVQSSLLFGGERTSHINQPNHSIWAGFQDEQSRPQHSGNGSSLNAGHASPHYQRQYNMVPLHHEQPLQQQPTWPPQFSSQSQERVVGLIPASNSYNHPLPPFHQSNGQQHHRIPSSGINPQLFNAPQASAYSFGHSAPPPPIQRLEQQRPAFTSSTSFTGSSPTLQRPIGSQNHYYSSGNGSYPVQASTMLDHQPHAPQATYMSPMMSQIWGHTR</sequence>
<feature type="compositionally biased region" description="Low complexity" evidence="1">
    <location>
        <begin position="961"/>
        <end position="973"/>
    </location>
</feature>
<evidence type="ECO:0000259" key="3">
    <source>
        <dbReference type="Pfam" id="PF10374"/>
    </source>
</evidence>
<dbReference type="InParanoid" id="A0A409Y897"/>
<dbReference type="PANTHER" id="PTHR15696">
    <property type="entry name" value="SMG-7 SUPPRESSOR WITH MORPHOLOGICAL EFFECT ON GENITALIA PROTEIN 7"/>
    <property type="match status" value="1"/>
</dbReference>
<reference evidence="4 5" key="1">
    <citation type="journal article" date="2018" name="Evol. Lett.">
        <title>Horizontal gene cluster transfer increased hallucinogenic mushroom diversity.</title>
        <authorList>
            <person name="Reynolds H.T."/>
            <person name="Vijayakumar V."/>
            <person name="Gluck-Thaler E."/>
            <person name="Korotkin H.B."/>
            <person name="Matheny P.B."/>
            <person name="Slot J.C."/>
        </authorList>
    </citation>
    <scope>NUCLEOTIDE SEQUENCE [LARGE SCALE GENOMIC DNA]</scope>
    <source>
        <strain evidence="4 5">2629</strain>
    </source>
</reference>
<dbReference type="InterPro" id="IPR011990">
    <property type="entry name" value="TPR-like_helical_dom_sf"/>
</dbReference>
<evidence type="ECO:0000256" key="1">
    <source>
        <dbReference type="SAM" id="MobiDB-lite"/>
    </source>
</evidence>
<dbReference type="AlphaFoldDB" id="A0A409Y897"/>
<dbReference type="InterPro" id="IPR019458">
    <property type="entry name" value="Est1-like_N"/>
</dbReference>
<organism evidence="4 5">
    <name type="scientific">Panaeolus cyanescens</name>
    <dbReference type="NCBI Taxonomy" id="181874"/>
    <lineage>
        <taxon>Eukaryota</taxon>
        <taxon>Fungi</taxon>
        <taxon>Dikarya</taxon>
        <taxon>Basidiomycota</taxon>
        <taxon>Agaricomycotina</taxon>
        <taxon>Agaricomycetes</taxon>
        <taxon>Agaricomycetidae</taxon>
        <taxon>Agaricales</taxon>
        <taxon>Agaricineae</taxon>
        <taxon>Galeropsidaceae</taxon>
        <taxon>Panaeolus</taxon>
    </lineage>
</organism>
<dbReference type="SUPFAM" id="SSF48452">
    <property type="entry name" value="TPR-like"/>
    <property type="match status" value="1"/>
</dbReference>
<feature type="region of interest" description="Disordered" evidence="1">
    <location>
        <begin position="639"/>
        <end position="754"/>
    </location>
</feature>
<gene>
    <name evidence="4" type="ORF">CVT24_009180</name>
</gene>
<feature type="region of interest" description="Disordered" evidence="1">
    <location>
        <begin position="958"/>
        <end position="989"/>
    </location>
</feature>
<dbReference type="InterPro" id="IPR018834">
    <property type="entry name" value="DNA/RNA-bd_Est1-type"/>
</dbReference>
<evidence type="ECO:0000259" key="2">
    <source>
        <dbReference type="Pfam" id="PF10373"/>
    </source>
</evidence>
<feature type="compositionally biased region" description="Acidic residues" evidence="1">
    <location>
        <begin position="704"/>
        <end position="714"/>
    </location>
</feature>
<dbReference type="Pfam" id="PF10373">
    <property type="entry name" value="EST1_DNA_bind"/>
    <property type="match status" value="1"/>
</dbReference>
<feature type="region of interest" description="Disordered" evidence="1">
    <location>
        <begin position="573"/>
        <end position="593"/>
    </location>
</feature>
<feature type="compositionally biased region" description="Basic and acidic residues" evidence="1">
    <location>
        <begin position="639"/>
        <end position="666"/>
    </location>
</feature>
<dbReference type="Pfam" id="PF10374">
    <property type="entry name" value="EST1"/>
    <property type="match status" value="1"/>
</dbReference>
<dbReference type="OrthoDB" id="69928at2759"/>
<feature type="domain" description="DNA/RNA-binding" evidence="2">
    <location>
        <begin position="242"/>
        <end position="572"/>
    </location>
</feature>
<dbReference type="InterPro" id="IPR045153">
    <property type="entry name" value="Est1/Ebs1-like"/>
</dbReference>
<comment type="caution">
    <text evidence="4">The sequence shown here is derived from an EMBL/GenBank/DDBJ whole genome shotgun (WGS) entry which is preliminary data.</text>
</comment>
<accession>A0A409Y897</accession>
<proteinExistence type="predicted"/>
<name>A0A409Y897_9AGAR</name>
<dbReference type="PANTHER" id="PTHR15696:SF36">
    <property type="entry name" value="NONSENSE-MEDIATED MRNA DECAY FACTOR"/>
    <property type="match status" value="1"/>
</dbReference>
<feature type="region of interest" description="Disordered" evidence="1">
    <location>
        <begin position="206"/>
        <end position="236"/>
    </location>
</feature>
<protein>
    <recommendedName>
        <fullName evidence="6">DNA/RNA-binding domain-containing protein</fullName>
    </recommendedName>
</protein>
<dbReference type="EMBL" id="NHTK01001363">
    <property type="protein sequence ID" value="PPQ99312.1"/>
    <property type="molecule type" value="Genomic_DNA"/>
</dbReference>
<feature type="domain" description="Telomerase activating protein Est1-like N-terminal" evidence="3">
    <location>
        <begin position="29"/>
        <end position="204"/>
    </location>
</feature>
<evidence type="ECO:0008006" key="6">
    <source>
        <dbReference type="Google" id="ProtNLM"/>
    </source>
</evidence>
<evidence type="ECO:0000313" key="5">
    <source>
        <dbReference type="Proteomes" id="UP000284842"/>
    </source>
</evidence>
<keyword evidence="5" id="KW-1185">Reference proteome</keyword>
<dbReference type="STRING" id="181874.A0A409Y897"/>